<proteinExistence type="predicted"/>
<accession>A0A382M499</accession>
<feature type="non-terminal residue" evidence="2">
    <location>
        <position position="1"/>
    </location>
</feature>
<sequence>VTDSGDMQDPRLRRVTRQIARHPANVNNPEPQEGYAQA</sequence>
<feature type="non-terminal residue" evidence="2">
    <location>
        <position position="38"/>
    </location>
</feature>
<protein>
    <submittedName>
        <fullName evidence="2">Uncharacterized protein</fullName>
    </submittedName>
</protein>
<evidence type="ECO:0000313" key="2">
    <source>
        <dbReference type="EMBL" id="SVC42051.1"/>
    </source>
</evidence>
<dbReference type="AlphaFoldDB" id="A0A382M499"/>
<gene>
    <name evidence="2" type="ORF">METZ01_LOCUS294905</name>
</gene>
<dbReference type="EMBL" id="UINC01090265">
    <property type="protein sequence ID" value="SVC42051.1"/>
    <property type="molecule type" value="Genomic_DNA"/>
</dbReference>
<reference evidence="2" key="1">
    <citation type="submission" date="2018-05" db="EMBL/GenBank/DDBJ databases">
        <authorList>
            <person name="Lanie J.A."/>
            <person name="Ng W.-L."/>
            <person name="Kazmierczak K.M."/>
            <person name="Andrzejewski T.M."/>
            <person name="Davidsen T.M."/>
            <person name="Wayne K.J."/>
            <person name="Tettelin H."/>
            <person name="Glass J.I."/>
            <person name="Rusch D."/>
            <person name="Podicherti R."/>
            <person name="Tsui H.-C.T."/>
            <person name="Winkler M.E."/>
        </authorList>
    </citation>
    <scope>NUCLEOTIDE SEQUENCE</scope>
</reference>
<organism evidence="2">
    <name type="scientific">marine metagenome</name>
    <dbReference type="NCBI Taxonomy" id="408172"/>
    <lineage>
        <taxon>unclassified sequences</taxon>
        <taxon>metagenomes</taxon>
        <taxon>ecological metagenomes</taxon>
    </lineage>
</organism>
<name>A0A382M499_9ZZZZ</name>
<evidence type="ECO:0000256" key="1">
    <source>
        <dbReference type="SAM" id="MobiDB-lite"/>
    </source>
</evidence>
<feature type="region of interest" description="Disordered" evidence="1">
    <location>
        <begin position="18"/>
        <end position="38"/>
    </location>
</feature>